<proteinExistence type="predicted"/>
<feature type="domain" description="PUM-HD" evidence="5">
    <location>
        <begin position="77"/>
        <end position="428"/>
    </location>
</feature>
<keyword evidence="2" id="KW-0810">Translation regulation</keyword>
<keyword evidence="1" id="KW-0677">Repeat</keyword>
<evidence type="ECO:0000256" key="2">
    <source>
        <dbReference type="ARBA" id="ARBA00022845"/>
    </source>
</evidence>
<evidence type="ECO:0000256" key="4">
    <source>
        <dbReference type="SAM" id="MobiDB-lite"/>
    </source>
</evidence>
<evidence type="ECO:0000259" key="5">
    <source>
        <dbReference type="PROSITE" id="PS50303"/>
    </source>
</evidence>
<dbReference type="PANTHER" id="PTHR12537:SF133">
    <property type="entry name" value="OS03G0193150 PROTEIN"/>
    <property type="match status" value="1"/>
</dbReference>
<protein>
    <recommendedName>
        <fullName evidence="5">PUM-HD domain-containing protein</fullName>
    </recommendedName>
</protein>
<evidence type="ECO:0000256" key="1">
    <source>
        <dbReference type="ARBA" id="ARBA00022737"/>
    </source>
</evidence>
<organism evidence="6 7">
    <name type="scientific">Setaria italica</name>
    <name type="common">Foxtail millet</name>
    <name type="synonym">Panicum italicum</name>
    <dbReference type="NCBI Taxonomy" id="4555"/>
    <lineage>
        <taxon>Eukaryota</taxon>
        <taxon>Viridiplantae</taxon>
        <taxon>Streptophyta</taxon>
        <taxon>Embryophyta</taxon>
        <taxon>Tracheophyta</taxon>
        <taxon>Spermatophyta</taxon>
        <taxon>Magnoliopsida</taxon>
        <taxon>Liliopsida</taxon>
        <taxon>Poales</taxon>
        <taxon>Poaceae</taxon>
        <taxon>PACMAD clade</taxon>
        <taxon>Panicoideae</taxon>
        <taxon>Panicodae</taxon>
        <taxon>Paniceae</taxon>
        <taxon>Cenchrinae</taxon>
        <taxon>Setaria</taxon>
    </lineage>
</organism>
<dbReference type="GO" id="GO:0003729">
    <property type="term" value="F:mRNA binding"/>
    <property type="evidence" value="ECO:0000318"/>
    <property type="project" value="GO_Central"/>
</dbReference>
<dbReference type="GO" id="GO:0006417">
    <property type="term" value="P:regulation of translation"/>
    <property type="evidence" value="ECO:0007669"/>
    <property type="project" value="UniProtKB-KW"/>
</dbReference>
<dbReference type="OMA" id="ECFANAR"/>
<reference evidence="7" key="1">
    <citation type="journal article" date="2012" name="Nat. Biotechnol.">
        <title>Reference genome sequence of the model plant Setaria.</title>
        <authorList>
            <person name="Bennetzen J.L."/>
            <person name="Schmutz J."/>
            <person name="Wang H."/>
            <person name="Percifield R."/>
            <person name="Hawkins J."/>
            <person name="Pontaroli A.C."/>
            <person name="Estep M."/>
            <person name="Feng L."/>
            <person name="Vaughn J.N."/>
            <person name="Grimwood J."/>
            <person name="Jenkins J."/>
            <person name="Barry K."/>
            <person name="Lindquist E."/>
            <person name="Hellsten U."/>
            <person name="Deshpande S."/>
            <person name="Wang X."/>
            <person name="Wu X."/>
            <person name="Mitros T."/>
            <person name="Triplett J."/>
            <person name="Yang X."/>
            <person name="Ye C.Y."/>
            <person name="Mauro-Herrera M."/>
            <person name="Wang L."/>
            <person name="Li P."/>
            <person name="Sharma M."/>
            <person name="Sharma R."/>
            <person name="Ronald P.C."/>
            <person name="Panaud O."/>
            <person name="Kellogg E.A."/>
            <person name="Brutnell T.P."/>
            <person name="Doust A.N."/>
            <person name="Tuskan G.A."/>
            <person name="Rokhsar D."/>
            <person name="Devos K.M."/>
        </authorList>
    </citation>
    <scope>NUCLEOTIDE SEQUENCE [LARGE SCALE GENOMIC DNA]</scope>
    <source>
        <strain evidence="7">cv. Yugu1</strain>
    </source>
</reference>
<reference evidence="6" key="2">
    <citation type="submission" date="2018-08" db="UniProtKB">
        <authorList>
            <consortium name="EnsemblPlants"/>
        </authorList>
    </citation>
    <scope>IDENTIFICATION</scope>
    <source>
        <strain evidence="6">Yugu1</strain>
    </source>
</reference>
<dbReference type="eggNOG" id="KOG1488">
    <property type="taxonomic scope" value="Eukaryota"/>
</dbReference>
<evidence type="ECO:0000313" key="6">
    <source>
        <dbReference type="EnsemblPlants" id="KQK92167"/>
    </source>
</evidence>
<dbReference type="HOGENOM" id="CLU_632535_0_0_1"/>
<dbReference type="InterPro" id="IPR033133">
    <property type="entry name" value="PUM-HD"/>
</dbReference>
<feature type="region of interest" description="Disordered" evidence="4">
    <location>
        <begin position="1"/>
        <end position="21"/>
    </location>
</feature>
<evidence type="ECO:0000256" key="3">
    <source>
        <dbReference type="PROSITE-ProRule" id="PRU00317"/>
    </source>
</evidence>
<dbReference type="PROSITE" id="PS50303">
    <property type="entry name" value="PUM_HD"/>
    <property type="match status" value="1"/>
</dbReference>
<dbReference type="SUPFAM" id="SSF48371">
    <property type="entry name" value="ARM repeat"/>
    <property type="match status" value="1"/>
</dbReference>
<dbReference type="InParanoid" id="K4AJY2"/>
<dbReference type="PANTHER" id="PTHR12537">
    <property type="entry name" value="RNA BINDING PROTEIN PUMILIO-RELATED"/>
    <property type="match status" value="1"/>
</dbReference>
<dbReference type="GO" id="GO:0005737">
    <property type="term" value="C:cytoplasm"/>
    <property type="evidence" value="ECO:0000318"/>
    <property type="project" value="GO_Central"/>
</dbReference>
<dbReference type="PROSITE" id="PS50302">
    <property type="entry name" value="PUM"/>
    <property type="match status" value="1"/>
</dbReference>
<dbReference type="Gene3D" id="1.25.10.10">
    <property type="entry name" value="Leucine-rich Repeat Variant"/>
    <property type="match status" value="1"/>
</dbReference>
<dbReference type="SMART" id="SM00025">
    <property type="entry name" value="Pumilio"/>
    <property type="match status" value="2"/>
</dbReference>
<keyword evidence="7" id="KW-1185">Reference proteome</keyword>
<dbReference type="Proteomes" id="UP000004995">
    <property type="component" value="Unassembled WGS sequence"/>
</dbReference>
<dbReference type="EnsemblPlants" id="KQK92167">
    <property type="protein sequence ID" value="KQK92167"/>
    <property type="gene ID" value="SETIT_039205mg"/>
</dbReference>
<dbReference type="STRING" id="4555.K4AJY2"/>
<dbReference type="FunCoup" id="K4AJY2">
    <property type="interactions" value="843"/>
</dbReference>
<dbReference type="InterPro" id="IPR016024">
    <property type="entry name" value="ARM-type_fold"/>
</dbReference>
<dbReference type="Gramene" id="KQK92167">
    <property type="protein sequence ID" value="KQK92167"/>
    <property type="gene ID" value="SETIT_039205mg"/>
</dbReference>
<dbReference type="Pfam" id="PF00806">
    <property type="entry name" value="PUF"/>
    <property type="match status" value="2"/>
</dbReference>
<evidence type="ECO:0000313" key="7">
    <source>
        <dbReference type="Proteomes" id="UP000004995"/>
    </source>
</evidence>
<sequence length="434" mass="47598">GGAASSNPAADLSPPPRGAARRSLLVATAAAPSCSDLVAAAPPAAGARSSAAAHVPVPAASARASGAAAPHMFQAPPQEEVRARLLRGSTEQYLVMSPVSSAHVVGLLAEGDATVRRRVIACVRPIVHRVMTNRYPVFLALLHACNGRVNELKDIIGAMCNGKGFLMQFDGKEDHNPKVLRFTYSVVETKRKIKALKELIRVVAWNRPLCKTLVHGLLRKERLMVEREGLAVLRHCFTMLPYEDCSMIFKDTLGAIDEILSSQFGWRCVAVCLENARNGELKDLEATILTRTSAFAKGRWSSYFLQHVLRYGSEQFKARIVERVAKDIVELSVDKFGCYVVEDCFLSTGSLAGLQRVLDAFLDLHDDDLAVAVKGWYSNYAIQKLLAAGKDHLPVRATELARRIEALPEVVRKHEFAKLVMEIINKLFPAQPIQ</sequence>
<dbReference type="AlphaFoldDB" id="K4AJY2"/>
<dbReference type="InterPro" id="IPR001313">
    <property type="entry name" value="Pumilio_RNA-bd_rpt"/>
</dbReference>
<accession>K4AJY2</accession>
<feature type="repeat" description="Pumilio" evidence="3">
    <location>
        <begin position="323"/>
        <end position="359"/>
    </location>
</feature>
<dbReference type="EMBL" id="AGNK02006097">
    <property type="status" value="NOT_ANNOTATED_CDS"/>
    <property type="molecule type" value="Genomic_DNA"/>
</dbReference>
<dbReference type="GO" id="GO:0010608">
    <property type="term" value="P:post-transcriptional regulation of gene expression"/>
    <property type="evidence" value="ECO:0000318"/>
    <property type="project" value="GO_Central"/>
</dbReference>
<name>K4AJY2_SETIT</name>
<dbReference type="InterPro" id="IPR011989">
    <property type="entry name" value="ARM-like"/>
</dbReference>